<keyword evidence="4 6" id="KW-1133">Transmembrane helix</keyword>
<dbReference type="Proteomes" id="UP000027284">
    <property type="component" value="Unassembled WGS sequence"/>
</dbReference>
<reference evidence="7 8" key="1">
    <citation type="submission" date="2014-04" db="EMBL/GenBank/DDBJ databases">
        <title>The Genome Sequence of Thermoanaerobaculum aquaticum MP-01, The First Cultivated Group 23 Acidobacterium.</title>
        <authorList>
            <person name="Stamps B.W."/>
            <person name="Losey N.A."/>
            <person name="Lawson P.A."/>
            <person name="Stevenson B.S."/>
        </authorList>
    </citation>
    <scope>NUCLEOTIDE SEQUENCE [LARGE SCALE GENOMIC DNA]</scope>
    <source>
        <strain evidence="7 8">MP-01</strain>
    </source>
</reference>
<evidence type="ECO:0000256" key="6">
    <source>
        <dbReference type="SAM" id="Phobius"/>
    </source>
</evidence>
<keyword evidence="3 6" id="KW-0812">Transmembrane</keyword>
<evidence type="ECO:0000256" key="5">
    <source>
        <dbReference type="ARBA" id="ARBA00023136"/>
    </source>
</evidence>
<keyword evidence="8" id="KW-1185">Reference proteome</keyword>
<dbReference type="Pfam" id="PF01384">
    <property type="entry name" value="PHO4"/>
    <property type="match status" value="1"/>
</dbReference>
<comment type="subcellular location">
    <subcellularLocation>
        <location evidence="1">Membrane</location>
        <topology evidence="1">Multi-pass membrane protein</topology>
    </subcellularLocation>
</comment>
<keyword evidence="5 6" id="KW-0472">Membrane</keyword>
<dbReference type="AlphaFoldDB" id="A0A062XV96"/>
<feature type="transmembrane region" description="Helical" evidence="6">
    <location>
        <begin position="212"/>
        <end position="236"/>
    </location>
</feature>
<dbReference type="STRING" id="1312852.EG19_09085"/>
<accession>A0A062XV96</accession>
<dbReference type="OrthoDB" id="9779554at2"/>
<feature type="transmembrane region" description="Helical" evidence="6">
    <location>
        <begin position="43"/>
        <end position="62"/>
    </location>
</feature>
<evidence type="ECO:0000256" key="2">
    <source>
        <dbReference type="ARBA" id="ARBA00022448"/>
    </source>
</evidence>
<keyword evidence="2" id="KW-0813">Transport</keyword>
<evidence type="ECO:0000313" key="8">
    <source>
        <dbReference type="Proteomes" id="UP000027284"/>
    </source>
</evidence>
<evidence type="ECO:0000256" key="1">
    <source>
        <dbReference type="ARBA" id="ARBA00004141"/>
    </source>
</evidence>
<name>A0A062XV96_9BACT</name>
<dbReference type="GO" id="GO:0016020">
    <property type="term" value="C:membrane"/>
    <property type="evidence" value="ECO:0007669"/>
    <property type="project" value="UniProtKB-SubCell"/>
</dbReference>
<proteinExistence type="predicted"/>
<feature type="transmembrane region" description="Helical" evidence="6">
    <location>
        <begin position="302"/>
        <end position="324"/>
    </location>
</feature>
<feature type="transmembrane region" description="Helical" evidence="6">
    <location>
        <begin position="132"/>
        <end position="158"/>
    </location>
</feature>
<dbReference type="EMBL" id="JMFG01000004">
    <property type="protein sequence ID" value="KDA54793.1"/>
    <property type="molecule type" value="Genomic_DNA"/>
</dbReference>
<organism evidence="7 8">
    <name type="scientific">Thermoanaerobaculum aquaticum</name>
    <dbReference type="NCBI Taxonomy" id="1312852"/>
    <lineage>
        <taxon>Bacteria</taxon>
        <taxon>Pseudomonadati</taxon>
        <taxon>Acidobacteriota</taxon>
        <taxon>Thermoanaerobaculia</taxon>
        <taxon>Thermoanaerobaculales</taxon>
        <taxon>Thermoanaerobaculaceae</taxon>
        <taxon>Thermoanaerobaculum</taxon>
    </lineage>
</organism>
<dbReference type="PANTHER" id="PTHR11101">
    <property type="entry name" value="PHOSPHATE TRANSPORTER"/>
    <property type="match status" value="1"/>
</dbReference>
<dbReference type="RefSeq" id="WP_038046687.1">
    <property type="nucleotide sequence ID" value="NZ_JMFG01000004.1"/>
</dbReference>
<feature type="transmembrane region" description="Helical" evidence="6">
    <location>
        <begin position="105"/>
        <end position="125"/>
    </location>
</feature>
<comment type="caution">
    <text evidence="7">The sequence shown here is derived from an EMBL/GenBank/DDBJ whole genome shotgun (WGS) entry which is preliminary data.</text>
</comment>
<dbReference type="GO" id="GO:0005315">
    <property type="term" value="F:phosphate transmembrane transporter activity"/>
    <property type="evidence" value="ECO:0007669"/>
    <property type="project" value="InterPro"/>
</dbReference>
<feature type="transmembrane region" description="Helical" evidence="6">
    <location>
        <begin position="74"/>
        <end position="93"/>
    </location>
</feature>
<dbReference type="InterPro" id="IPR001204">
    <property type="entry name" value="Phos_transporter"/>
</dbReference>
<dbReference type="GO" id="GO:0035435">
    <property type="term" value="P:phosphate ion transmembrane transport"/>
    <property type="evidence" value="ECO:0007669"/>
    <property type="project" value="TreeGrafter"/>
</dbReference>
<dbReference type="PANTHER" id="PTHR11101:SF80">
    <property type="entry name" value="PHOSPHATE TRANSPORTER"/>
    <property type="match status" value="1"/>
</dbReference>
<sequence length="332" mass="34611">MLTLVVFIVVLALVFDFLNGMNDAANSVATVVATGVLPPRLAVLWAAFFNFVAAFGFEVKVAGTVGKGIVHPSVVDPFVVLAALLSAIVWTYLCTALGLPISVSHAIIGALAGAGAAKGGLAALIPSGIGKVAAFIVISPVVGMILGWLFMVAVFWIFRKVKVQKVDRWFRVGQLVSSGAYSLGHGLNDAQKTMGIITVLLFSTGYLKEFHVPVWVILSCHGVIALGTLLGGWNVVHTMGIRLTRLRPVGGFCAESAGAVSLIGASLAGIPVSTTHTIAGAIAGVGSTTRVSAVRWGVASRIVWAWVLTLPTTALVAALTWWVVDGVRGFWG</sequence>
<evidence type="ECO:0000313" key="7">
    <source>
        <dbReference type="EMBL" id="KDA54793.1"/>
    </source>
</evidence>
<protein>
    <submittedName>
        <fullName evidence="7">Inorganic phosphate transporter</fullName>
    </submittedName>
</protein>
<evidence type="ECO:0000256" key="4">
    <source>
        <dbReference type="ARBA" id="ARBA00022989"/>
    </source>
</evidence>
<evidence type="ECO:0000256" key="3">
    <source>
        <dbReference type="ARBA" id="ARBA00022692"/>
    </source>
</evidence>
<gene>
    <name evidence="7" type="ORF">EG19_09085</name>
</gene>